<reference evidence="3 4" key="1">
    <citation type="submission" date="2018-10" db="EMBL/GenBank/DDBJ databases">
        <title>Genomic Encyclopedia of Type Strains, Phase IV (KMG-IV): sequencing the most valuable type-strain genomes for metagenomic binning, comparative biology and taxonomic classification.</title>
        <authorList>
            <person name="Goeker M."/>
        </authorList>
    </citation>
    <scope>NUCLEOTIDE SEQUENCE [LARGE SCALE GENOMIC DNA]</scope>
    <source>
        <strain evidence="3 4">DSM 25586</strain>
    </source>
</reference>
<dbReference type="PROSITE" id="PS51257">
    <property type="entry name" value="PROKAR_LIPOPROTEIN"/>
    <property type="match status" value="1"/>
</dbReference>
<dbReference type="Proteomes" id="UP000276055">
    <property type="component" value="Unassembled WGS sequence"/>
</dbReference>
<comment type="caution">
    <text evidence="3">The sequence shown here is derived from an EMBL/GenBank/DDBJ whole genome shotgun (WGS) entry which is preliminary data.</text>
</comment>
<gene>
    <name evidence="3" type="ORF">C8D78_0150</name>
</gene>
<feature type="compositionally biased region" description="Low complexity" evidence="1">
    <location>
        <begin position="31"/>
        <end position="48"/>
    </location>
</feature>
<evidence type="ECO:0008006" key="5">
    <source>
        <dbReference type="Google" id="ProtNLM"/>
    </source>
</evidence>
<feature type="region of interest" description="Disordered" evidence="1">
    <location>
        <begin position="31"/>
        <end position="50"/>
    </location>
</feature>
<accession>A0A495FKT7</accession>
<dbReference type="AlphaFoldDB" id="A0A495FKT7"/>
<name>A0A495FKT7_9MICC</name>
<organism evidence="3 4">
    <name type="scientific">Arthrobacter oryzae</name>
    <dbReference type="NCBI Taxonomy" id="409290"/>
    <lineage>
        <taxon>Bacteria</taxon>
        <taxon>Bacillati</taxon>
        <taxon>Actinomycetota</taxon>
        <taxon>Actinomycetes</taxon>
        <taxon>Micrococcales</taxon>
        <taxon>Micrococcaceae</taxon>
        <taxon>Arthrobacter</taxon>
    </lineage>
</organism>
<protein>
    <recommendedName>
        <fullName evidence="5">Lipoprotein</fullName>
    </recommendedName>
</protein>
<evidence type="ECO:0000313" key="3">
    <source>
        <dbReference type="EMBL" id="RKR29835.1"/>
    </source>
</evidence>
<keyword evidence="2" id="KW-0732">Signal</keyword>
<proteinExistence type="predicted"/>
<feature type="signal peptide" evidence="2">
    <location>
        <begin position="1"/>
        <end position="25"/>
    </location>
</feature>
<feature type="chain" id="PRO_5038840660" description="Lipoprotein" evidence="2">
    <location>
        <begin position="26"/>
        <end position="172"/>
    </location>
</feature>
<dbReference type="EMBL" id="RBIR01000001">
    <property type="protein sequence ID" value="RKR29835.1"/>
    <property type="molecule type" value="Genomic_DNA"/>
</dbReference>
<evidence type="ECO:0000313" key="4">
    <source>
        <dbReference type="Proteomes" id="UP000276055"/>
    </source>
</evidence>
<sequence length="172" mass="18096">MGKLKYRNAAAALALGCLLSSCAAAGQPAAVQQPATQQPATQQPAAQQSVDQGLPEFGSLDDALHAVDKVLGCEKKPTTDPIINKALDEKGIKAESAVCSGHVQIDWFKDEAGRKADYQVYADAKTQPVSVVSGKNWLVVDTSEALHAPASGKDLQKLAKELGAEYTALNRP</sequence>
<evidence type="ECO:0000256" key="1">
    <source>
        <dbReference type="SAM" id="MobiDB-lite"/>
    </source>
</evidence>
<evidence type="ECO:0000256" key="2">
    <source>
        <dbReference type="SAM" id="SignalP"/>
    </source>
</evidence>